<dbReference type="GO" id="GO:0015562">
    <property type="term" value="F:efflux transmembrane transporter activity"/>
    <property type="evidence" value="ECO:0007669"/>
    <property type="project" value="TreeGrafter"/>
</dbReference>
<reference evidence="8 9" key="1">
    <citation type="submission" date="2016-09" db="EMBL/GenBank/DDBJ databases">
        <title>Rhizobium oryziradicis sp. nov., isolated from the root of rice.</title>
        <authorList>
            <person name="Zhao J."/>
            <person name="Zhang X."/>
        </authorList>
    </citation>
    <scope>NUCLEOTIDE SEQUENCE [LARGE SCALE GENOMIC DNA]</scope>
    <source>
        <strain evidence="8 9">N19</strain>
    </source>
</reference>
<evidence type="ECO:0000313" key="9">
    <source>
        <dbReference type="Proteomes" id="UP000186894"/>
    </source>
</evidence>
<dbReference type="GO" id="GO:1990281">
    <property type="term" value="C:efflux pump complex"/>
    <property type="evidence" value="ECO:0007669"/>
    <property type="project" value="TreeGrafter"/>
</dbReference>
<dbReference type="Gene3D" id="2.40.420.20">
    <property type="match status" value="1"/>
</dbReference>
<evidence type="ECO:0000259" key="6">
    <source>
        <dbReference type="Pfam" id="PF25917"/>
    </source>
</evidence>
<comment type="subcellular location">
    <subcellularLocation>
        <location evidence="1">Cell envelope</location>
    </subcellularLocation>
</comment>
<feature type="chain" id="PRO_5013271621" evidence="5">
    <location>
        <begin position="25"/>
        <end position="398"/>
    </location>
</feature>
<evidence type="ECO:0000256" key="4">
    <source>
        <dbReference type="SAM" id="MobiDB-lite"/>
    </source>
</evidence>
<dbReference type="Gene3D" id="2.40.50.100">
    <property type="match status" value="1"/>
</dbReference>
<evidence type="ECO:0000256" key="2">
    <source>
        <dbReference type="ARBA" id="ARBA00009477"/>
    </source>
</evidence>
<dbReference type="EMBL" id="MKIM01000027">
    <property type="protein sequence ID" value="OLP44249.1"/>
    <property type="molecule type" value="Genomic_DNA"/>
</dbReference>
<feature type="domain" description="Multidrug resistance protein MdtA-like C-terminal permuted SH3" evidence="7">
    <location>
        <begin position="322"/>
        <end position="374"/>
    </location>
</feature>
<dbReference type="STRING" id="1867956.BJF95_06745"/>
<keyword evidence="9" id="KW-1185">Reference proteome</keyword>
<proteinExistence type="inferred from homology"/>
<comment type="similarity">
    <text evidence="2">Belongs to the membrane fusion protein (MFP) (TC 8.A.1) family.</text>
</comment>
<dbReference type="NCBIfam" id="TIGR01730">
    <property type="entry name" value="RND_mfp"/>
    <property type="match status" value="1"/>
</dbReference>
<dbReference type="InterPro" id="IPR058627">
    <property type="entry name" value="MdtA-like_C"/>
</dbReference>
<dbReference type="InterPro" id="IPR006143">
    <property type="entry name" value="RND_pump_MFP"/>
</dbReference>
<feature type="signal peptide" evidence="5">
    <location>
        <begin position="1"/>
        <end position="24"/>
    </location>
</feature>
<name>A0A1Q8ZQD1_9HYPH</name>
<dbReference type="Pfam" id="PF25917">
    <property type="entry name" value="BSH_RND"/>
    <property type="match status" value="1"/>
</dbReference>
<dbReference type="Proteomes" id="UP000186894">
    <property type="component" value="Unassembled WGS sequence"/>
</dbReference>
<evidence type="ECO:0000256" key="5">
    <source>
        <dbReference type="SAM" id="SignalP"/>
    </source>
</evidence>
<evidence type="ECO:0000256" key="1">
    <source>
        <dbReference type="ARBA" id="ARBA00004196"/>
    </source>
</evidence>
<dbReference type="Gene3D" id="2.40.30.170">
    <property type="match status" value="1"/>
</dbReference>
<sequence>MSIFKTTGLLGLLLGATIAYPAFAQSENPPSAHQTGEKQYPAIVVIEAHKGRLTDKILTNGTIEAVEEIYVQPQVEGLAINTLKADVGDSVKAGQVLATIDDSSLTLQKAQLLANQAKANASVAQFKIQLRDANTNEAEAKRQLARGQSLSSGGSMSTSELQKLETAATNASNSVANAEQAIAIAEAELKSVNSQIADVELKLSRTEIKAPFGGLITARNARVGAIAVGSGSPLFTILRDGELELVADVSEDEILKTRVGQSAEITVTGLAKPIDGKIRLISPVVKAASRLGSVHIALNDSNLAKQGMYASAVITITSGEGVVLPLSAVETTKTGSITHVVRDNVVHKISIETGIVENGEVLVTKGVAPGDLVVAKAGAFVRDGDHIRPVRETDAASN</sequence>
<dbReference type="RefSeq" id="WP_075640312.1">
    <property type="nucleotide sequence ID" value="NZ_MKIM01000027.1"/>
</dbReference>
<dbReference type="InterPro" id="IPR058625">
    <property type="entry name" value="MdtA-like_BSH"/>
</dbReference>
<organism evidence="8 9">
    <name type="scientific">Rhizobium oryziradicis</name>
    <dbReference type="NCBI Taxonomy" id="1867956"/>
    <lineage>
        <taxon>Bacteria</taxon>
        <taxon>Pseudomonadati</taxon>
        <taxon>Pseudomonadota</taxon>
        <taxon>Alphaproteobacteria</taxon>
        <taxon>Hyphomicrobiales</taxon>
        <taxon>Rhizobiaceae</taxon>
        <taxon>Rhizobium/Agrobacterium group</taxon>
        <taxon>Rhizobium</taxon>
    </lineage>
</organism>
<dbReference type="SUPFAM" id="SSF111369">
    <property type="entry name" value="HlyD-like secretion proteins"/>
    <property type="match status" value="1"/>
</dbReference>
<dbReference type="Gene3D" id="1.10.287.470">
    <property type="entry name" value="Helix hairpin bin"/>
    <property type="match status" value="1"/>
</dbReference>
<accession>A0A1Q8ZQD1</accession>
<feature type="domain" description="Multidrug resistance protein MdtA-like barrel-sandwich hybrid" evidence="6">
    <location>
        <begin position="69"/>
        <end position="233"/>
    </location>
</feature>
<keyword evidence="5" id="KW-0732">Signal</keyword>
<feature type="region of interest" description="Disordered" evidence="4">
    <location>
        <begin position="144"/>
        <end position="165"/>
    </location>
</feature>
<comment type="caution">
    <text evidence="8">The sequence shown here is derived from an EMBL/GenBank/DDBJ whole genome shotgun (WGS) entry which is preliminary data.</text>
</comment>
<dbReference type="PANTHER" id="PTHR30469:SF15">
    <property type="entry name" value="HLYD FAMILY OF SECRETION PROTEINS"/>
    <property type="match status" value="1"/>
</dbReference>
<dbReference type="Pfam" id="PF25967">
    <property type="entry name" value="RND-MFP_C"/>
    <property type="match status" value="1"/>
</dbReference>
<gene>
    <name evidence="8" type="ORF">BJF95_06745</name>
</gene>
<evidence type="ECO:0000256" key="3">
    <source>
        <dbReference type="ARBA" id="ARBA00022448"/>
    </source>
</evidence>
<dbReference type="PANTHER" id="PTHR30469">
    <property type="entry name" value="MULTIDRUG RESISTANCE PROTEIN MDTA"/>
    <property type="match status" value="1"/>
</dbReference>
<protein>
    <submittedName>
        <fullName evidence="8">Efflux transporter periplasmic adaptor subunit</fullName>
    </submittedName>
</protein>
<feature type="compositionally biased region" description="Low complexity" evidence="4">
    <location>
        <begin position="147"/>
        <end position="159"/>
    </location>
</feature>
<evidence type="ECO:0000259" key="7">
    <source>
        <dbReference type="Pfam" id="PF25967"/>
    </source>
</evidence>
<keyword evidence="3" id="KW-0813">Transport</keyword>
<evidence type="ECO:0000313" key="8">
    <source>
        <dbReference type="EMBL" id="OLP44249.1"/>
    </source>
</evidence>
<dbReference type="AlphaFoldDB" id="A0A1Q8ZQD1"/>